<dbReference type="AlphaFoldDB" id="A0A543J782"/>
<dbReference type="RefSeq" id="WP_141975398.1">
    <property type="nucleotide sequence ID" value="NZ_VFPP01000001.1"/>
</dbReference>
<dbReference type="Proteomes" id="UP000316628">
    <property type="component" value="Unassembled WGS sequence"/>
</dbReference>
<gene>
    <name evidence="1" type="ORF">FHX81_0962</name>
</gene>
<keyword evidence="2" id="KW-1185">Reference proteome</keyword>
<protein>
    <submittedName>
        <fullName evidence="1">Uncharacterized protein</fullName>
    </submittedName>
</protein>
<accession>A0A543J782</accession>
<dbReference type="OrthoDB" id="3691000at2"/>
<sequence length="163" mass="17268">MPSRSPDPVTLEADARARWGSLEPAVWTGQDSDGRRLDIAPGELLAPILRRVRLIAASDSLCEAVVAHLAAAGVDAEVDRVRANPRVHDDLTADGRGPVQVMALRAGDKVVPLRPGGTTVTIWPPVEGTELTGEPLAEITVTADADRWVPAARIADALKPHLS</sequence>
<evidence type="ECO:0000313" key="1">
    <source>
        <dbReference type="EMBL" id="TQM78686.1"/>
    </source>
</evidence>
<name>A0A543J782_9PSEU</name>
<dbReference type="EMBL" id="VFPP01000001">
    <property type="protein sequence ID" value="TQM78686.1"/>
    <property type="molecule type" value="Genomic_DNA"/>
</dbReference>
<reference evidence="1 2" key="1">
    <citation type="submission" date="2019-06" db="EMBL/GenBank/DDBJ databases">
        <title>Sequencing the genomes of 1000 actinobacteria strains.</title>
        <authorList>
            <person name="Klenk H.-P."/>
        </authorList>
    </citation>
    <scope>NUCLEOTIDE SEQUENCE [LARGE SCALE GENOMIC DNA]</scope>
    <source>
        <strain evidence="1 2">DSM 45456</strain>
    </source>
</reference>
<comment type="caution">
    <text evidence="1">The sequence shown here is derived from an EMBL/GenBank/DDBJ whole genome shotgun (WGS) entry which is preliminary data.</text>
</comment>
<organism evidence="1 2">
    <name type="scientific">Saccharothrix saharensis</name>
    <dbReference type="NCBI Taxonomy" id="571190"/>
    <lineage>
        <taxon>Bacteria</taxon>
        <taxon>Bacillati</taxon>
        <taxon>Actinomycetota</taxon>
        <taxon>Actinomycetes</taxon>
        <taxon>Pseudonocardiales</taxon>
        <taxon>Pseudonocardiaceae</taxon>
        <taxon>Saccharothrix</taxon>
    </lineage>
</organism>
<evidence type="ECO:0000313" key="2">
    <source>
        <dbReference type="Proteomes" id="UP000316628"/>
    </source>
</evidence>
<proteinExistence type="predicted"/>